<accession>W9Y031</accession>
<feature type="domain" description="N-acetyltransferase" evidence="2">
    <location>
        <begin position="136"/>
        <end position="234"/>
    </location>
</feature>
<dbReference type="Gene3D" id="3.40.630.30">
    <property type="match status" value="1"/>
</dbReference>
<proteinExistence type="predicted"/>
<keyword evidence="4" id="KW-1185">Reference proteome</keyword>
<feature type="region of interest" description="Disordered" evidence="1">
    <location>
        <begin position="88"/>
        <end position="136"/>
    </location>
</feature>
<feature type="region of interest" description="Disordered" evidence="1">
    <location>
        <begin position="1"/>
        <end position="26"/>
    </location>
</feature>
<sequence>MSHIASALQQSRTWVQTRPRTRDGSKTNMNMKFLVSTDASLIPIPQLNKAFASDDMYWATALPETAMREMLDNSLCFGLYYDDDGSTSTSTSETASATASSSATGSASGSASATATATSSSSSKLESDPLVEPEPKPTTLIGFARAITDRVTFFYLTDVYVAPEWQGQGLGGWLIRCVQELAEDMPYLRRTMCIIGHKGDNSPLEFYRKLMKMEPLGVGDKAMVLSWNGPGCVF</sequence>
<dbReference type="GO" id="GO:0016747">
    <property type="term" value="F:acyltransferase activity, transferring groups other than amino-acyl groups"/>
    <property type="evidence" value="ECO:0007669"/>
    <property type="project" value="InterPro"/>
</dbReference>
<name>W9Y031_9EURO</name>
<evidence type="ECO:0000259" key="2">
    <source>
        <dbReference type="PROSITE" id="PS51186"/>
    </source>
</evidence>
<dbReference type="STRING" id="1182542.W9Y031"/>
<dbReference type="RefSeq" id="XP_007734724.1">
    <property type="nucleotide sequence ID" value="XM_007736534.1"/>
</dbReference>
<dbReference type="Proteomes" id="UP000019478">
    <property type="component" value="Unassembled WGS sequence"/>
</dbReference>
<evidence type="ECO:0000313" key="3">
    <source>
        <dbReference type="EMBL" id="EXJ82601.1"/>
    </source>
</evidence>
<dbReference type="EMBL" id="AMGY01000005">
    <property type="protein sequence ID" value="EXJ82601.1"/>
    <property type="molecule type" value="Genomic_DNA"/>
</dbReference>
<gene>
    <name evidence="3" type="ORF">A1O3_06414</name>
</gene>
<dbReference type="SUPFAM" id="SSF55729">
    <property type="entry name" value="Acyl-CoA N-acyltransferases (Nat)"/>
    <property type="match status" value="1"/>
</dbReference>
<feature type="compositionally biased region" description="Low complexity" evidence="1">
    <location>
        <begin position="88"/>
        <end position="123"/>
    </location>
</feature>
<dbReference type="PANTHER" id="PTHR43233">
    <property type="entry name" value="FAMILY N-ACETYLTRANSFERASE, PUTATIVE (AFU_ORTHOLOGUE AFUA_6G03350)-RELATED"/>
    <property type="match status" value="1"/>
</dbReference>
<protein>
    <recommendedName>
        <fullName evidence="2">N-acetyltransferase domain-containing protein</fullName>
    </recommendedName>
</protein>
<evidence type="ECO:0000313" key="4">
    <source>
        <dbReference type="Proteomes" id="UP000019478"/>
    </source>
</evidence>
<organism evidence="3 4">
    <name type="scientific">Capronia epimyces CBS 606.96</name>
    <dbReference type="NCBI Taxonomy" id="1182542"/>
    <lineage>
        <taxon>Eukaryota</taxon>
        <taxon>Fungi</taxon>
        <taxon>Dikarya</taxon>
        <taxon>Ascomycota</taxon>
        <taxon>Pezizomycotina</taxon>
        <taxon>Eurotiomycetes</taxon>
        <taxon>Chaetothyriomycetidae</taxon>
        <taxon>Chaetothyriales</taxon>
        <taxon>Herpotrichiellaceae</taxon>
        <taxon>Capronia</taxon>
    </lineage>
</organism>
<dbReference type="InterPro" id="IPR053144">
    <property type="entry name" value="Acetyltransferase_Butenolide"/>
</dbReference>
<dbReference type="InterPro" id="IPR016181">
    <property type="entry name" value="Acyl_CoA_acyltransferase"/>
</dbReference>
<dbReference type="eggNOG" id="ENOG502SYW6">
    <property type="taxonomic scope" value="Eukaryota"/>
</dbReference>
<dbReference type="InterPro" id="IPR000182">
    <property type="entry name" value="GNAT_dom"/>
</dbReference>
<dbReference type="HOGENOM" id="CLU_086503_2_0_1"/>
<dbReference type="CDD" id="cd04301">
    <property type="entry name" value="NAT_SF"/>
    <property type="match status" value="1"/>
</dbReference>
<dbReference type="PANTHER" id="PTHR43233:SF1">
    <property type="entry name" value="FAMILY N-ACETYLTRANSFERASE, PUTATIVE (AFU_ORTHOLOGUE AFUA_6G03350)-RELATED"/>
    <property type="match status" value="1"/>
</dbReference>
<evidence type="ECO:0000256" key="1">
    <source>
        <dbReference type="SAM" id="MobiDB-lite"/>
    </source>
</evidence>
<dbReference type="PROSITE" id="PS51186">
    <property type="entry name" value="GNAT"/>
    <property type="match status" value="1"/>
</dbReference>
<dbReference type="Pfam" id="PF13508">
    <property type="entry name" value="Acetyltransf_7"/>
    <property type="match status" value="1"/>
</dbReference>
<comment type="caution">
    <text evidence="3">The sequence shown here is derived from an EMBL/GenBank/DDBJ whole genome shotgun (WGS) entry which is preliminary data.</text>
</comment>
<dbReference type="GeneID" id="19170524"/>
<dbReference type="OrthoDB" id="10039976at2759"/>
<reference evidence="3 4" key="1">
    <citation type="submission" date="2013-03" db="EMBL/GenBank/DDBJ databases">
        <title>The Genome Sequence of Capronia epimyces CBS 606.96.</title>
        <authorList>
            <consortium name="The Broad Institute Genomics Platform"/>
            <person name="Cuomo C."/>
            <person name="de Hoog S."/>
            <person name="Gorbushina A."/>
            <person name="Walker B."/>
            <person name="Young S.K."/>
            <person name="Zeng Q."/>
            <person name="Gargeya S."/>
            <person name="Fitzgerald M."/>
            <person name="Haas B."/>
            <person name="Abouelleil A."/>
            <person name="Allen A.W."/>
            <person name="Alvarado L."/>
            <person name="Arachchi H.M."/>
            <person name="Berlin A.M."/>
            <person name="Chapman S.B."/>
            <person name="Gainer-Dewar J."/>
            <person name="Goldberg J."/>
            <person name="Griggs A."/>
            <person name="Gujja S."/>
            <person name="Hansen M."/>
            <person name="Howarth C."/>
            <person name="Imamovic A."/>
            <person name="Ireland A."/>
            <person name="Larimer J."/>
            <person name="McCowan C."/>
            <person name="Murphy C."/>
            <person name="Pearson M."/>
            <person name="Poon T.W."/>
            <person name="Priest M."/>
            <person name="Roberts A."/>
            <person name="Saif S."/>
            <person name="Shea T."/>
            <person name="Sisk P."/>
            <person name="Sykes S."/>
            <person name="Wortman J."/>
            <person name="Nusbaum C."/>
            <person name="Birren B."/>
        </authorList>
    </citation>
    <scope>NUCLEOTIDE SEQUENCE [LARGE SCALE GENOMIC DNA]</scope>
    <source>
        <strain evidence="3 4">CBS 606.96</strain>
    </source>
</reference>
<feature type="compositionally biased region" description="Polar residues" evidence="1">
    <location>
        <begin position="7"/>
        <end position="18"/>
    </location>
</feature>
<dbReference type="AlphaFoldDB" id="W9Y031"/>